<protein>
    <submittedName>
        <fullName evidence="1">Uncharacterized protein</fullName>
    </submittedName>
</protein>
<dbReference type="RefSeq" id="WP_175196600.1">
    <property type="nucleotide sequence ID" value="NZ_CADIJO010000042.1"/>
</dbReference>
<gene>
    <name evidence="1" type="ORF">LMG3458_06025</name>
</gene>
<name>A0A6S7ASK3_9BURK</name>
<reference evidence="1 2" key="1">
    <citation type="submission" date="2020-04" db="EMBL/GenBank/DDBJ databases">
        <authorList>
            <person name="De Canck E."/>
        </authorList>
    </citation>
    <scope>NUCLEOTIDE SEQUENCE [LARGE SCALE GENOMIC DNA]</scope>
    <source>
        <strain evidence="1 2">LMG 3458</strain>
    </source>
</reference>
<dbReference type="Proteomes" id="UP000494111">
    <property type="component" value="Unassembled WGS sequence"/>
</dbReference>
<dbReference type="AlphaFoldDB" id="A0A6S7ASK3"/>
<organism evidence="1 2">
    <name type="scientific">Achromobacter deleyi</name>
    <dbReference type="NCBI Taxonomy" id="1353891"/>
    <lineage>
        <taxon>Bacteria</taxon>
        <taxon>Pseudomonadati</taxon>
        <taxon>Pseudomonadota</taxon>
        <taxon>Betaproteobacteria</taxon>
        <taxon>Burkholderiales</taxon>
        <taxon>Alcaligenaceae</taxon>
        <taxon>Achromobacter</taxon>
    </lineage>
</organism>
<sequence>MSEAAIQLDLLEAHIDLNAFSFDESALIFSTFLQQLATEMCEKGQFSSKFLRWTTETLGLRLTPGKIPAVSELRQTRAKTWELYHAEPDCPKKHFLRAVICSLYDKDTDATTELEAPEMIELFFFVLSDVGTGICERFRVFFESQHKQR</sequence>
<evidence type="ECO:0000313" key="2">
    <source>
        <dbReference type="Proteomes" id="UP000494111"/>
    </source>
</evidence>
<evidence type="ECO:0000313" key="1">
    <source>
        <dbReference type="EMBL" id="CAB3742942.1"/>
    </source>
</evidence>
<dbReference type="EMBL" id="CADIJO010000042">
    <property type="protein sequence ID" value="CAB3742942.1"/>
    <property type="molecule type" value="Genomic_DNA"/>
</dbReference>
<accession>A0A6S7ASK3</accession>
<proteinExistence type="predicted"/>